<dbReference type="Gene3D" id="3.30.70.2010">
    <property type="match status" value="1"/>
</dbReference>
<evidence type="ECO:0000313" key="2">
    <source>
        <dbReference type="EMBL" id="AKX58862.1"/>
    </source>
</evidence>
<gene>
    <name evidence="2" type="ORF">AKN88_02110</name>
    <name evidence="3" type="ORF">HX099_08065</name>
</gene>
<dbReference type="EMBL" id="CP012365">
    <property type="protein sequence ID" value="AKX58862.1"/>
    <property type="molecule type" value="Genomic_DNA"/>
</dbReference>
<protein>
    <submittedName>
        <fullName evidence="3">2,3,4,5-tetrahydropyridine-2,6-dicarboxylate N-succinyltransferase</fullName>
    </submittedName>
</protein>
<dbReference type="AlphaFoldDB" id="A0A0K1XCG1"/>
<evidence type="ECO:0000259" key="1">
    <source>
        <dbReference type="Pfam" id="PF14789"/>
    </source>
</evidence>
<dbReference type="InterPro" id="IPR038361">
    <property type="entry name" value="THDPS_M_sf"/>
</dbReference>
<accession>A0A0K1XCG1</accession>
<dbReference type="RefSeq" id="WP_053099771.1">
    <property type="nucleotide sequence ID" value="NZ_CP012365.1"/>
</dbReference>
<dbReference type="Gene3D" id="3.30.60.70">
    <property type="entry name" value="Trimeric LpxA-like enzymes"/>
    <property type="match status" value="1"/>
</dbReference>
<keyword evidence="4" id="KW-1185">Reference proteome</keyword>
<dbReference type="EMBL" id="JACANB010000004">
    <property type="protein sequence ID" value="MDM1696611.1"/>
    <property type="molecule type" value="Genomic_DNA"/>
</dbReference>
<dbReference type="SUPFAM" id="SSF51161">
    <property type="entry name" value="Trimeric LpxA-like enzymes"/>
    <property type="match status" value="1"/>
</dbReference>
<evidence type="ECO:0000313" key="3">
    <source>
        <dbReference type="EMBL" id="MDM1696611.1"/>
    </source>
</evidence>
<sequence length="313" mass="34211">MSQSLFSLGFGVGSKNLKGDWLETFYPQPLLNPDPAIVQAVKQVLGYNGGNTIIPFNWDKASELAHLLKHIAPQQSALLVRLAESHRPTVATLLEHDDAPQTVPGAYLKLHLISHRLLKSQQTNLEGLFDLLPNVAWTNLGAVDLNEVAALQLEERIKGRLLDVFSVDQLPKMTDYVVPLDVHIADSARVRLGAYLGSHTRVLHDGCIEANMGVDEQSWVEGSVLNQQLLAMTGEHCSIGAHAHVSIILGDRNHVESGLHIEASTLINLLDAEQNLIRTVKAESLANTHDLSFRRNAQTGAIECLALATPKPL</sequence>
<reference evidence="3" key="2">
    <citation type="submission" date="2020-06" db="EMBL/GenBank/DDBJ databases">
        <authorList>
            <person name="Dong N."/>
        </authorList>
    </citation>
    <scope>NUCLEOTIDE SEQUENCE</scope>
    <source>
        <strain evidence="3">DF46-2-2</strain>
    </source>
</reference>
<feature type="domain" description="2,3,4,5-tetrahydropyridine-2,6-dicarboxylate N-succinyltransferase middle" evidence="1">
    <location>
        <begin position="132"/>
        <end position="172"/>
    </location>
</feature>
<dbReference type="PATRIC" id="fig|1698449.3.peg.424"/>
<dbReference type="InterPro" id="IPR011004">
    <property type="entry name" value="Trimer_LpxA-like_sf"/>
</dbReference>
<dbReference type="Proteomes" id="UP000063953">
    <property type="component" value="Chromosome"/>
</dbReference>
<dbReference type="InterPro" id="IPR032784">
    <property type="entry name" value="THDPS_M"/>
</dbReference>
<evidence type="ECO:0000313" key="4">
    <source>
        <dbReference type="Proteomes" id="UP000063953"/>
    </source>
</evidence>
<reference evidence="2 4" key="1">
    <citation type="journal article" date="2015" name="Genome Announc.">
        <title>Genome Sequences of Oblitimonas alkaliphila gen. nov. sp. nov. (Proposed), a Novel Bacterium of the Pseudomonadaceae Family.</title>
        <authorList>
            <person name="Lauer A.C."/>
            <person name="Nicholson A.C."/>
            <person name="Humrighouse B.W."/>
            <person name="Emery B."/>
            <person name="Drobish A."/>
            <person name="Juieng P."/>
            <person name="Loparev V."/>
            <person name="McQuiston J.R."/>
        </authorList>
    </citation>
    <scope>NUCLEOTIDE SEQUENCE [LARGE SCALE GENOMIC DNA]</scope>
    <source>
        <strain evidence="2 4">E5571</strain>
    </source>
</reference>
<dbReference type="Gene3D" id="2.160.10.10">
    <property type="entry name" value="Hexapeptide repeat proteins"/>
    <property type="match status" value="2"/>
</dbReference>
<dbReference type="STRING" id="1697053.AKN87_04085"/>
<name>A0A0K1XCG1_9GAMM</name>
<dbReference type="Pfam" id="PF14789">
    <property type="entry name" value="THDPS_M"/>
    <property type="match status" value="1"/>
</dbReference>
<proteinExistence type="predicted"/>
<organism evidence="2 4">
    <name type="scientific">Thiopseudomonas alkaliphila</name>
    <dbReference type="NCBI Taxonomy" id="1697053"/>
    <lineage>
        <taxon>Bacteria</taxon>
        <taxon>Pseudomonadati</taxon>
        <taxon>Pseudomonadota</taxon>
        <taxon>Gammaproteobacteria</taxon>
        <taxon>Pseudomonadales</taxon>
        <taxon>Pseudomonadaceae</taxon>
        <taxon>Thiopseudomonas</taxon>
    </lineage>
</organism>
<dbReference type="Proteomes" id="UP001173465">
    <property type="component" value="Unassembled WGS sequence"/>
</dbReference>
<reference evidence="3" key="3">
    <citation type="journal article" date="2022" name="Sci. Total Environ.">
        <title>Prevalence, transmission, and molecular epidemiology of tet(X)-positive bacteria among humans, animals, and environmental niches in China: An epidemiological, and genomic-based study.</title>
        <authorList>
            <person name="Dong N."/>
            <person name="Zeng Y."/>
            <person name="Cai C."/>
            <person name="Sun C."/>
            <person name="Lu J."/>
            <person name="Liu C."/>
            <person name="Zhou H."/>
            <person name="Sun Q."/>
            <person name="Shu L."/>
            <person name="Wang H."/>
            <person name="Wang Y."/>
            <person name="Wang S."/>
            <person name="Wu C."/>
            <person name="Chan E.W."/>
            <person name="Chen G."/>
            <person name="Shen Z."/>
            <person name="Chen S."/>
            <person name="Zhang R."/>
        </authorList>
    </citation>
    <scope>NUCLEOTIDE SEQUENCE</scope>
    <source>
        <strain evidence="3">DF46-2-2</strain>
    </source>
</reference>